<evidence type="ECO:0000256" key="5">
    <source>
        <dbReference type="SAM" id="MobiDB-lite"/>
    </source>
</evidence>
<dbReference type="InterPro" id="IPR050699">
    <property type="entry name" value="RNA-DNA_Helicase"/>
</dbReference>
<dbReference type="InterPro" id="IPR014001">
    <property type="entry name" value="Helicase_ATP-bd"/>
</dbReference>
<keyword evidence="1" id="KW-0547">Nucleotide-binding</keyword>
<sequence>MKLRKRVHTAEAGYNSHMSIAPLNQLLDDLEDAGKLDDPLEVLAGFSNWAASTRRALYPHQEEAATEIFAGHHVIAATPTGSGKSMIALAGHLAALAKDQRSYYTAPIKALVSEKFFDLVELFGARNVGMITGDISLNAEAPIICCTAEILANQALRDGAELDAGVVIMDEFHFYGDPDRGWAWQVPLLELPKVQFVLMSATLGNVDFFIRDLEARSGREVVLVDGASRPVPLEMEYSEDDSQYLLESLVKAGRWPIYLVHFAQNDAVKTAAGLASANLLDREKREKIADHLKGVHFTKGFGQTLSRLLRLGVGVHHAGMLPRYRLLVEQLAQRGLLAVICGTDTLGVGINVPIRTVVFTSLVKFDGRRQRHLSAREFHQIAGRAGRAGFDTMGFVVVQAPPEVIEAKKLAAKGQKRKGAPATNNQKPKVSWGRSTFERLVAAQPEPLRSHFRIDHSLALNVLSGGRDAGEHLLWLARNNHDVPQETNPHLRRLGQVYSSLKQAEVVRHLPAEKAGKLGRLVLTHDLPEDFALNQPLSPFALAALDLLDPDSPDYALDLVSIVESVLENPRQVLLAQQKAQRDQVYQKLRSEGVEYNQRQEILEETTWPQPLKELIAGAFKTFAHSNPWVYGSEPSPKSVVRYLVENALTFTQFISRFELARSEGVVLRYLTDAYRALGQIVPPEKRNEDFDQLLIWLGNTVKGVDSSLLDEWEALASGKRRENLAEDTEEEPAFGSGENQLPSANPFALRRQFRNAAWQRVEAIAFDSLPRLQDCQDLHPEGSAWSDEDRGALLDDYWERFDDLPVDQGARASTHAAIREGEQARELLSRYLPADSDLLDGRKVWALLQEVDDGSGLWEWRMLFALDIAKTDVSGEVHPYLVTYGDIS</sequence>
<name>A0AB34WXX1_9ACTO</name>
<evidence type="ECO:0000256" key="1">
    <source>
        <dbReference type="ARBA" id="ARBA00022741"/>
    </source>
</evidence>
<dbReference type="GO" id="GO:0005524">
    <property type="term" value="F:ATP binding"/>
    <property type="evidence" value="ECO:0007669"/>
    <property type="project" value="UniProtKB-KW"/>
</dbReference>
<feature type="domain" description="Helicase C-terminal" evidence="7">
    <location>
        <begin position="244"/>
        <end position="431"/>
    </location>
</feature>
<dbReference type="InterPro" id="IPR021904">
    <property type="entry name" value="DUF3516"/>
</dbReference>
<accession>A0AB34WXX1</accession>
<dbReference type="InterPro" id="IPR011545">
    <property type="entry name" value="DEAD/DEAH_box_helicase_dom"/>
</dbReference>
<evidence type="ECO:0000313" key="9">
    <source>
        <dbReference type="Proteomes" id="UP000070572"/>
    </source>
</evidence>
<dbReference type="SMART" id="SM00487">
    <property type="entry name" value="DEXDc"/>
    <property type="match status" value="1"/>
</dbReference>
<organism evidence="8 9">
    <name type="scientific">Varibaculum cambriense</name>
    <dbReference type="NCBI Taxonomy" id="184870"/>
    <lineage>
        <taxon>Bacteria</taxon>
        <taxon>Bacillati</taxon>
        <taxon>Actinomycetota</taxon>
        <taxon>Actinomycetes</taxon>
        <taxon>Actinomycetales</taxon>
        <taxon>Actinomycetaceae</taxon>
        <taxon>Varibaculum</taxon>
    </lineage>
</organism>
<evidence type="ECO:0000256" key="2">
    <source>
        <dbReference type="ARBA" id="ARBA00022801"/>
    </source>
</evidence>
<keyword evidence="4" id="KW-0067">ATP-binding</keyword>
<dbReference type="AlphaFoldDB" id="A0AB34WXX1"/>
<dbReference type="Pfam" id="PF00270">
    <property type="entry name" value="DEAD"/>
    <property type="match status" value="1"/>
</dbReference>
<dbReference type="GO" id="GO:0003676">
    <property type="term" value="F:nucleic acid binding"/>
    <property type="evidence" value="ECO:0007669"/>
    <property type="project" value="InterPro"/>
</dbReference>
<keyword evidence="3 8" id="KW-0347">Helicase</keyword>
<evidence type="ECO:0000256" key="3">
    <source>
        <dbReference type="ARBA" id="ARBA00022806"/>
    </source>
</evidence>
<dbReference type="Proteomes" id="UP000070572">
    <property type="component" value="Unassembled WGS sequence"/>
</dbReference>
<comment type="caution">
    <text evidence="8">The sequence shown here is derived from an EMBL/GenBank/DDBJ whole genome shotgun (WGS) entry which is preliminary data.</text>
</comment>
<dbReference type="Pfam" id="PF00271">
    <property type="entry name" value="Helicase_C"/>
    <property type="match status" value="1"/>
</dbReference>
<dbReference type="EMBL" id="LSDN01000022">
    <property type="protein sequence ID" value="KXB79734.1"/>
    <property type="molecule type" value="Genomic_DNA"/>
</dbReference>
<dbReference type="Pfam" id="PF12029">
    <property type="entry name" value="DUF3516"/>
    <property type="match status" value="1"/>
</dbReference>
<evidence type="ECO:0000259" key="6">
    <source>
        <dbReference type="PROSITE" id="PS51192"/>
    </source>
</evidence>
<dbReference type="RefSeq" id="WP_231725829.1">
    <property type="nucleotide sequence ID" value="NZ_KQ960687.1"/>
</dbReference>
<dbReference type="GO" id="GO:0016787">
    <property type="term" value="F:hydrolase activity"/>
    <property type="evidence" value="ECO:0007669"/>
    <property type="project" value="UniProtKB-KW"/>
</dbReference>
<keyword evidence="2" id="KW-0378">Hydrolase</keyword>
<evidence type="ECO:0000256" key="4">
    <source>
        <dbReference type="ARBA" id="ARBA00022840"/>
    </source>
</evidence>
<dbReference type="InterPro" id="IPR027417">
    <property type="entry name" value="P-loop_NTPase"/>
</dbReference>
<dbReference type="CDD" id="cd17921">
    <property type="entry name" value="DEXHc_Ski2"/>
    <property type="match status" value="1"/>
</dbReference>
<gene>
    <name evidence="8" type="ORF">HMPREF1862_01651</name>
</gene>
<evidence type="ECO:0000313" key="8">
    <source>
        <dbReference type="EMBL" id="KXB79734.1"/>
    </source>
</evidence>
<dbReference type="PROSITE" id="PS51194">
    <property type="entry name" value="HELICASE_CTER"/>
    <property type="match status" value="1"/>
</dbReference>
<dbReference type="SUPFAM" id="SSF52540">
    <property type="entry name" value="P-loop containing nucleoside triphosphate hydrolases"/>
    <property type="match status" value="1"/>
</dbReference>
<feature type="domain" description="Helicase ATP-binding" evidence="6">
    <location>
        <begin position="65"/>
        <end position="221"/>
    </location>
</feature>
<dbReference type="PROSITE" id="PS51192">
    <property type="entry name" value="HELICASE_ATP_BIND_1"/>
    <property type="match status" value="1"/>
</dbReference>
<reference evidence="8 9" key="1">
    <citation type="submission" date="2016-01" db="EMBL/GenBank/DDBJ databases">
        <authorList>
            <person name="Mitreva M."/>
            <person name="Pepin K.H."/>
            <person name="Mihindukulasuriya K.A."/>
            <person name="Fulton R."/>
            <person name="Fronick C."/>
            <person name="O'Laughlin M."/>
            <person name="Miner T."/>
            <person name="Herter B."/>
            <person name="Rosa B.A."/>
            <person name="Cordes M."/>
            <person name="Tomlinson C."/>
            <person name="Wollam A."/>
            <person name="Palsikar V.B."/>
            <person name="Mardis E.R."/>
            <person name="Wilson R.K."/>
        </authorList>
    </citation>
    <scope>NUCLEOTIDE SEQUENCE [LARGE SCALE GENOMIC DNA]</scope>
    <source>
        <strain evidence="8 9">DNF00696</strain>
    </source>
</reference>
<dbReference type="PANTHER" id="PTHR12131">
    <property type="entry name" value="ATP-DEPENDENT RNA AND DNA HELICASE"/>
    <property type="match status" value="1"/>
</dbReference>
<protein>
    <submittedName>
        <fullName evidence="8">DEAD/DEAH box helicase</fullName>
    </submittedName>
</protein>
<dbReference type="Gene3D" id="3.40.50.300">
    <property type="entry name" value="P-loop containing nucleotide triphosphate hydrolases"/>
    <property type="match status" value="2"/>
</dbReference>
<feature type="region of interest" description="Disordered" evidence="5">
    <location>
        <begin position="721"/>
        <end position="743"/>
    </location>
</feature>
<dbReference type="SMART" id="SM00490">
    <property type="entry name" value="HELICc"/>
    <property type="match status" value="1"/>
</dbReference>
<dbReference type="InterPro" id="IPR001650">
    <property type="entry name" value="Helicase_C-like"/>
</dbReference>
<proteinExistence type="predicted"/>
<dbReference type="GO" id="GO:0004386">
    <property type="term" value="F:helicase activity"/>
    <property type="evidence" value="ECO:0007669"/>
    <property type="project" value="UniProtKB-KW"/>
</dbReference>
<dbReference type="PANTHER" id="PTHR12131:SF1">
    <property type="entry name" value="ATP-DEPENDENT RNA HELICASE SUPV3L1, MITOCHONDRIAL-RELATED"/>
    <property type="match status" value="1"/>
</dbReference>
<evidence type="ECO:0000259" key="7">
    <source>
        <dbReference type="PROSITE" id="PS51194"/>
    </source>
</evidence>